<dbReference type="CDD" id="cd00051">
    <property type="entry name" value="EFh"/>
    <property type="match status" value="1"/>
</dbReference>
<evidence type="ECO:0000256" key="2">
    <source>
        <dbReference type="ARBA" id="ARBA00022737"/>
    </source>
</evidence>
<evidence type="ECO:0000256" key="3">
    <source>
        <dbReference type="ARBA" id="ARBA00022837"/>
    </source>
</evidence>
<protein>
    <submittedName>
        <fullName evidence="7">Troponin c</fullName>
    </submittedName>
</protein>
<dbReference type="SMART" id="SM00054">
    <property type="entry name" value="EFh"/>
    <property type="match status" value="2"/>
</dbReference>
<dbReference type="OrthoDB" id="26525at2759"/>
<proteinExistence type="inferred from homology"/>
<organism evidence="7 8">
    <name type="scientific">Chrysochromulina tobinii</name>
    <dbReference type="NCBI Taxonomy" id="1460289"/>
    <lineage>
        <taxon>Eukaryota</taxon>
        <taxon>Haptista</taxon>
        <taxon>Haptophyta</taxon>
        <taxon>Prymnesiophyceae</taxon>
        <taxon>Prymnesiales</taxon>
        <taxon>Chrysochromulinaceae</taxon>
        <taxon>Chrysochromulina</taxon>
    </lineage>
</organism>
<dbReference type="PANTHER" id="PTHR23048">
    <property type="entry name" value="MYOSIN LIGHT CHAIN 1, 3"/>
    <property type="match status" value="1"/>
</dbReference>
<sequence length="203" mass="21365">MLRIQLRPIFDKFDANSSGTVSTTELAEMCKAIGMNLTPEELQAIVNDADPDNSGEIDFNEFVATLVRQQKEAAANGGKPKADAATARANAACDVLELLMLRTHAVEGGGRGGRAFGGGAYDGGAYRGGAFGRGAGRPSGGERSAAWISQCEASLLTWVDTQKKLCAESDLRALQLDAQLRGERTDAAAALEQRPRPGRPVGT</sequence>
<dbReference type="PROSITE" id="PS50222">
    <property type="entry name" value="EF_HAND_2"/>
    <property type="match status" value="2"/>
</dbReference>
<dbReference type="InterPro" id="IPR011992">
    <property type="entry name" value="EF-hand-dom_pair"/>
</dbReference>
<dbReference type="Pfam" id="PF13499">
    <property type="entry name" value="EF-hand_7"/>
    <property type="match status" value="1"/>
</dbReference>
<keyword evidence="1" id="KW-0479">Metal-binding</keyword>
<dbReference type="Gene3D" id="1.10.238.10">
    <property type="entry name" value="EF-hand"/>
    <property type="match status" value="1"/>
</dbReference>
<dbReference type="InterPro" id="IPR002048">
    <property type="entry name" value="EF_hand_dom"/>
</dbReference>
<dbReference type="PANTHER" id="PTHR23048:SF46">
    <property type="entry name" value="TROPONIN C-LIKE ISOFORM X1"/>
    <property type="match status" value="1"/>
</dbReference>
<keyword evidence="3" id="KW-0106">Calcium</keyword>
<reference evidence="8" key="1">
    <citation type="journal article" date="2015" name="PLoS Genet.">
        <title>Genome Sequence and Transcriptome Analyses of Chrysochromulina tobin: Metabolic Tools for Enhanced Algal Fitness in the Prominent Order Prymnesiales (Haptophyceae).</title>
        <authorList>
            <person name="Hovde B.T."/>
            <person name="Deodato C.R."/>
            <person name="Hunsperger H.M."/>
            <person name="Ryken S.A."/>
            <person name="Yost W."/>
            <person name="Jha R.K."/>
            <person name="Patterson J."/>
            <person name="Monnat R.J. Jr."/>
            <person name="Barlow S.B."/>
            <person name="Starkenburg S.R."/>
            <person name="Cattolico R.A."/>
        </authorList>
    </citation>
    <scope>NUCLEOTIDE SEQUENCE</scope>
    <source>
        <strain evidence="8">CCMP291</strain>
    </source>
</reference>
<feature type="domain" description="EF-hand" evidence="6">
    <location>
        <begin position="37"/>
        <end position="72"/>
    </location>
</feature>
<dbReference type="InterPro" id="IPR050230">
    <property type="entry name" value="CALM/Myosin/TropC-like"/>
</dbReference>
<feature type="domain" description="EF-hand" evidence="6">
    <location>
        <begin position="9"/>
        <end position="36"/>
    </location>
</feature>
<dbReference type="AlphaFoldDB" id="A0A0M0J458"/>
<dbReference type="Proteomes" id="UP000037460">
    <property type="component" value="Unassembled WGS sequence"/>
</dbReference>
<evidence type="ECO:0000256" key="4">
    <source>
        <dbReference type="ARBA" id="ARBA00023179"/>
    </source>
</evidence>
<dbReference type="PROSITE" id="PS00018">
    <property type="entry name" value="EF_HAND_1"/>
    <property type="match status" value="2"/>
</dbReference>
<comment type="similarity">
    <text evidence="5">Belongs to the troponin C family.</text>
</comment>
<dbReference type="GO" id="GO:0016460">
    <property type="term" value="C:myosin II complex"/>
    <property type="evidence" value="ECO:0007669"/>
    <property type="project" value="TreeGrafter"/>
</dbReference>
<dbReference type="FunFam" id="1.10.238.10:FF:000178">
    <property type="entry name" value="Calmodulin-2 A"/>
    <property type="match status" value="1"/>
</dbReference>
<name>A0A0M0J458_9EUKA</name>
<evidence type="ECO:0000259" key="6">
    <source>
        <dbReference type="PROSITE" id="PS50222"/>
    </source>
</evidence>
<evidence type="ECO:0000313" key="7">
    <source>
        <dbReference type="EMBL" id="KOO21122.1"/>
    </source>
</evidence>
<dbReference type="InterPro" id="IPR018247">
    <property type="entry name" value="EF_Hand_1_Ca_BS"/>
</dbReference>
<evidence type="ECO:0000256" key="1">
    <source>
        <dbReference type="ARBA" id="ARBA00022723"/>
    </source>
</evidence>
<keyword evidence="8" id="KW-1185">Reference proteome</keyword>
<dbReference type="EMBL" id="JWZX01003389">
    <property type="protein sequence ID" value="KOO21122.1"/>
    <property type="molecule type" value="Genomic_DNA"/>
</dbReference>
<dbReference type="SUPFAM" id="SSF47473">
    <property type="entry name" value="EF-hand"/>
    <property type="match status" value="1"/>
</dbReference>
<keyword evidence="2" id="KW-0677">Repeat</keyword>
<comment type="caution">
    <text evidence="7">The sequence shown here is derived from an EMBL/GenBank/DDBJ whole genome shotgun (WGS) entry which is preliminary data.</text>
</comment>
<evidence type="ECO:0000256" key="5">
    <source>
        <dbReference type="ARBA" id="ARBA00038202"/>
    </source>
</evidence>
<gene>
    <name evidence="7" type="ORF">Ctob_001982</name>
</gene>
<dbReference type="GO" id="GO:0005509">
    <property type="term" value="F:calcium ion binding"/>
    <property type="evidence" value="ECO:0007669"/>
    <property type="project" value="InterPro"/>
</dbReference>
<evidence type="ECO:0000313" key="8">
    <source>
        <dbReference type="Proteomes" id="UP000037460"/>
    </source>
</evidence>
<keyword evidence="4" id="KW-0514">Muscle protein</keyword>
<accession>A0A0M0J458</accession>